<reference evidence="1 2" key="1">
    <citation type="submission" date="2020-06" db="EMBL/GenBank/DDBJ databases">
        <authorList>
            <person name="Grouzdev D.S."/>
        </authorList>
    </citation>
    <scope>NUCLEOTIDE SEQUENCE [LARGE SCALE GENOMIC DNA]</scope>
    <source>
        <strain evidence="1 2">HO-A22</strain>
    </source>
</reference>
<proteinExistence type="predicted"/>
<protein>
    <submittedName>
        <fullName evidence="1">DUF1365 family protein</fullName>
    </submittedName>
</protein>
<dbReference type="EMBL" id="JABWDU010000008">
    <property type="protein sequence ID" value="NVD42183.1"/>
    <property type="molecule type" value="Genomic_DNA"/>
</dbReference>
<dbReference type="PANTHER" id="PTHR33973">
    <property type="entry name" value="OS07G0153300 PROTEIN"/>
    <property type="match status" value="1"/>
</dbReference>
<accession>A0A7Y6UQZ5</accession>
<name>A0A7Y6UQZ5_9HYPH</name>
<dbReference type="Pfam" id="PF07103">
    <property type="entry name" value="DUF1365"/>
    <property type="match status" value="1"/>
</dbReference>
<evidence type="ECO:0000313" key="2">
    <source>
        <dbReference type="Proteomes" id="UP000520198"/>
    </source>
</evidence>
<organism evidence="1 2">
    <name type="scientific">Ensifer oleiphilus</name>
    <dbReference type="NCBI Taxonomy" id="2742698"/>
    <lineage>
        <taxon>Bacteria</taxon>
        <taxon>Pseudomonadati</taxon>
        <taxon>Pseudomonadota</taxon>
        <taxon>Alphaproteobacteria</taxon>
        <taxon>Hyphomicrobiales</taxon>
        <taxon>Rhizobiaceae</taxon>
        <taxon>Sinorhizobium/Ensifer group</taxon>
        <taxon>Ensifer</taxon>
    </lineage>
</organism>
<keyword evidence="2" id="KW-1185">Reference proteome</keyword>
<gene>
    <name evidence="1" type="ORF">HT585_25260</name>
</gene>
<dbReference type="AlphaFoldDB" id="A0A7Y6UQZ5"/>
<dbReference type="Proteomes" id="UP000520198">
    <property type="component" value="Unassembled WGS sequence"/>
</dbReference>
<comment type="caution">
    <text evidence="1">The sequence shown here is derived from an EMBL/GenBank/DDBJ whole genome shotgun (WGS) entry which is preliminary data.</text>
</comment>
<dbReference type="InterPro" id="IPR010775">
    <property type="entry name" value="DUF1365"/>
</dbReference>
<evidence type="ECO:0000313" key="1">
    <source>
        <dbReference type="EMBL" id="NVD42183.1"/>
    </source>
</evidence>
<dbReference type="RefSeq" id="WP_176355557.1">
    <property type="nucleotide sequence ID" value="NZ_JABWDU010000008.1"/>
</dbReference>
<sequence length="272" mass="30457">MSLKSAIYTGHVAHARHRPRSHRLRYRVFSLLLDLDELPSLGTRSRLFGYNRAAIFSFRDEDHGDGSRGGLKGWVGRQLEDAGLPADDLRVRVLCYPRIFGYVFNPLTVYFCYRPDDSLCAALYEVCNTFHERHTYVIPVGEPSGGSIRQRCDKALYVSPFTPMASRYDFRVEPPVERVFVGINQSDNDGPLLAASFAGKHVAFSDKALLKLLLAYPLMTLKVMGAIHVEAFRLWLKGVPVHPHSAANLPRATTIVVEESVLRPSDAKARAS</sequence>
<dbReference type="PANTHER" id="PTHR33973:SF4">
    <property type="entry name" value="OS07G0153300 PROTEIN"/>
    <property type="match status" value="1"/>
</dbReference>